<reference evidence="1 2" key="1">
    <citation type="submission" date="2018-06" db="EMBL/GenBank/DDBJ databases">
        <authorList>
            <consortium name="Pathogen Informatics"/>
            <person name="Doyle S."/>
        </authorList>
    </citation>
    <scope>NUCLEOTIDE SEQUENCE [LARGE SCALE GENOMIC DNA]</scope>
    <source>
        <strain evidence="1 2">NCTC11694</strain>
    </source>
</reference>
<keyword evidence="1" id="KW-0067">ATP-binding</keyword>
<name>A0A7H4M470_9ENTR</name>
<dbReference type="AlphaFoldDB" id="A0A7H4M470"/>
<organism evidence="1 2">
    <name type="scientific">Klebsiella michiganensis</name>
    <dbReference type="NCBI Taxonomy" id="1134687"/>
    <lineage>
        <taxon>Bacteria</taxon>
        <taxon>Pseudomonadati</taxon>
        <taxon>Pseudomonadota</taxon>
        <taxon>Gammaproteobacteria</taxon>
        <taxon>Enterobacterales</taxon>
        <taxon>Enterobacteriaceae</taxon>
        <taxon>Klebsiella/Raoultella group</taxon>
        <taxon>Klebsiella</taxon>
    </lineage>
</organism>
<protein>
    <submittedName>
        <fullName evidence="1">Dipeptide transport ATP-binding protein DppF</fullName>
    </submittedName>
</protein>
<comment type="caution">
    <text evidence="1">The sequence shown here is derived from an EMBL/GenBank/DDBJ whole genome shotgun (WGS) entry which is preliminary data.</text>
</comment>
<keyword evidence="1" id="KW-0547">Nucleotide-binding</keyword>
<proteinExistence type="predicted"/>
<sequence>MSTHEATTQQPLLLATDLKKYYPVKKGSSRRNAWSRRWTASRLPLNAVKRCGSGGVRLR</sequence>
<accession>A0A7H4M470</accession>
<dbReference type="GO" id="GO:0005524">
    <property type="term" value="F:ATP binding"/>
    <property type="evidence" value="ECO:0007669"/>
    <property type="project" value="UniProtKB-KW"/>
</dbReference>
<dbReference type="Proteomes" id="UP000255050">
    <property type="component" value="Unassembled WGS sequence"/>
</dbReference>
<evidence type="ECO:0000313" key="1">
    <source>
        <dbReference type="EMBL" id="STR43196.1"/>
    </source>
</evidence>
<gene>
    <name evidence="1" type="ORF">NCTC11694_04461</name>
</gene>
<dbReference type="EMBL" id="UGJR01000002">
    <property type="protein sequence ID" value="STR43196.1"/>
    <property type="molecule type" value="Genomic_DNA"/>
</dbReference>
<evidence type="ECO:0000313" key="2">
    <source>
        <dbReference type="Proteomes" id="UP000255050"/>
    </source>
</evidence>